<dbReference type="Pfam" id="PF00908">
    <property type="entry name" value="dTDP_sugar_isom"/>
    <property type="match status" value="1"/>
</dbReference>
<dbReference type="Proteomes" id="UP000008204">
    <property type="component" value="Chromosome"/>
</dbReference>
<evidence type="ECO:0000256" key="3">
    <source>
        <dbReference type="RuleBase" id="RU364069"/>
    </source>
</evidence>
<protein>
    <recommendedName>
        <fullName evidence="3">dTDP-4-dehydrorhamnose 3,5-epimerase</fullName>
        <ecNumber evidence="3">5.1.3.13</ecNumber>
    </recommendedName>
    <alternativeName>
        <fullName evidence="3">Thymidine diphospho-4-keto-rhamnose 3,5-epimerase</fullName>
    </alternativeName>
</protein>
<comment type="pathway">
    <text evidence="3">Carbohydrate biosynthesis; dTDP-L-rhamnose biosynthesis.</text>
</comment>
<dbReference type="STRING" id="41431.PCC8801_3332"/>
<dbReference type="NCBIfam" id="TIGR01221">
    <property type="entry name" value="rmlC"/>
    <property type="match status" value="1"/>
</dbReference>
<dbReference type="InterPro" id="IPR014710">
    <property type="entry name" value="RmlC-like_jellyroll"/>
</dbReference>
<reference evidence="5" key="1">
    <citation type="journal article" date="2011" name="MBio">
        <title>Novel metabolic attributes of the genus Cyanothece, comprising a group of unicellular nitrogen-fixing Cyanobacteria.</title>
        <authorList>
            <person name="Bandyopadhyay A."/>
            <person name="Elvitigala T."/>
            <person name="Welsh E."/>
            <person name="Stockel J."/>
            <person name="Liberton M."/>
            <person name="Min H."/>
            <person name="Sherman L.A."/>
            <person name="Pakrasi H.B."/>
        </authorList>
    </citation>
    <scope>NUCLEOTIDE SEQUENCE [LARGE SCALE GENOMIC DNA]</scope>
    <source>
        <strain evidence="5">PCC 8801</strain>
    </source>
</reference>
<dbReference type="CDD" id="cd00438">
    <property type="entry name" value="cupin_RmlC"/>
    <property type="match status" value="1"/>
</dbReference>
<gene>
    <name evidence="4" type="ordered locus">PCC8801_3332</name>
</gene>
<feature type="active site" description="Proton acceptor" evidence="1">
    <location>
        <position position="62"/>
    </location>
</feature>
<dbReference type="Gene3D" id="2.60.120.10">
    <property type="entry name" value="Jelly Rolls"/>
    <property type="match status" value="1"/>
</dbReference>
<dbReference type="RefSeq" id="WP_012596563.1">
    <property type="nucleotide sequence ID" value="NC_011726.1"/>
</dbReference>
<dbReference type="GO" id="GO:0008830">
    <property type="term" value="F:dTDP-4-dehydrorhamnose 3,5-epimerase activity"/>
    <property type="evidence" value="ECO:0007669"/>
    <property type="project" value="UniProtKB-UniRule"/>
</dbReference>
<feature type="site" description="Participates in a stacking interaction with the thymidine ring of dTDP-4-oxo-6-deoxyglucose" evidence="2">
    <location>
        <position position="138"/>
    </location>
</feature>
<dbReference type="PANTHER" id="PTHR21047:SF2">
    <property type="entry name" value="THYMIDINE DIPHOSPHO-4-KETO-RHAMNOSE 3,5-EPIMERASE"/>
    <property type="match status" value="1"/>
</dbReference>
<name>B7JZ91_RIPO1</name>
<dbReference type="eggNOG" id="COG1898">
    <property type="taxonomic scope" value="Bacteria"/>
</dbReference>
<dbReference type="HOGENOM" id="CLU_090940_1_0_3"/>
<dbReference type="GO" id="GO:0019305">
    <property type="term" value="P:dTDP-rhamnose biosynthetic process"/>
    <property type="evidence" value="ECO:0007669"/>
    <property type="project" value="UniProtKB-UniRule"/>
</dbReference>
<dbReference type="GO" id="GO:0000271">
    <property type="term" value="P:polysaccharide biosynthetic process"/>
    <property type="evidence" value="ECO:0007669"/>
    <property type="project" value="TreeGrafter"/>
</dbReference>
<dbReference type="GO" id="GO:0005829">
    <property type="term" value="C:cytosol"/>
    <property type="evidence" value="ECO:0007669"/>
    <property type="project" value="TreeGrafter"/>
</dbReference>
<proteinExistence type="inferred from homology"/>
<dbReference type="EC" id="5.1.3.13" evidence="3"/>
<comment type="subunit">
    <text evidence="3">Homodimer.</text>
</comment>
<evidence type="ECO:0000313" key="4">
    <source>
        <dbReference type="EMBL" id="ACK67302.1"/>
    </source>
</evidence>
<dbReference type="InterPro" id="IPR000888">
    <property type="entry name" value="RmlC-like"/>
</dbReference>
<keyword evidence="3 4" id="KW-0413">Isomerase</keyword>
<comment type="similarity">
    <text evidence="3">Belongs to the dTDP-4-dehydrorhamnose 3,5-epimerase family.</text>
</comment>
<dbReference type="PANTHER" id="PTHR21047">
    <property type="entry name" value="DTDP-6-DEOXY-D-GLUCOSE-3,5 EPIMERASE"/>
    <property type="match status" value="1"/>
</dbReference>
<feature type="active site" description="Proton donor" evidence="1">
    <location>
        <position position="132"/>
    </location>
</feature>
<keyword evidence="5" id="KW-1185">Reference proteome</keyword>
<organism evidence="4 5">
    <name type="scientific">Rippkaea orientalis (strain PCC 8801 / RF-1)</name>
    <name type="common">Cyanothece sp. (strain PCC 8801)</name>
    <dbReference type="NCBI Taxonomy" id="41431"/>
    <lineage>
        <taxon>Bacteria</taxon>
        <taxon>Bacillati</taxon>
        <taxon>Cyanobacteriota</taxon>
        <taxon>Cyanophyceae</taxon>
        <taxon>Oscillatoriophycideae</taxon>
        <taxon>Chroococcales</taxon>
        <taxon>Aphanothecaceae</taxon>
        <taxon>Rippkaea</taxon>
        <taxon>Rippkaea orientalis</taxon>
    </lineage>
</organism>
<dbReference type="AlphaFoldDB" id="B7JZ91"/>
<comment type="function">
    <text evidence="3">Catalyzes the epimerization of the C3' and C5'positions of dTDP-6-deoxy-D-xylo-4-hexulose, forming dTDP-6-deoxy-L-lyxo-4-hexulose.</text>
</comment>
<dbReference type="UniPathway" id="UPA00124"/>
<dbReference type="InterPro" id="IPR011051">
    <property type="entry name" value="RmlC_Cupin_sf"/>
</dbReference>
<evidence type="ECO:0000313" key="5">
    <source>
        <dbReference type="Proteomes" id="UP000008204"/>
    </source>
</evidence>
<dbReference type="OrthoDB" id="9800680at2"/>
<sequence>MKFISTKLNGAYLIELKRLEDERGFFARSWCQKEFLDYGLDANLVQCNISFNLKKGTLRGMHYQIAPYEEVKLLRCTQGAIYDVIIDLNLESSSFKQWIGVELSAENRLMIYIPKGFAHGFQTLEDHTEVFYQMSEFYHPECARGVRWNDPTFAIEWPIEDPIISEKDRQYEDFKG</sequence>
<comment type="catalytic activity">
    <reaction evidence="3">
        <text>dTDP-4-dehydro-6-deoxy-alpha-D-glucose = dTDP-4-dehydro-beta-L-rhamnose</text>
        <dbReference type="Rhea" id="RHEA:16969"/>
        <dbReference type="ChEBI" id="CHEBI:57649"/>
        <dbReference type="ChEBI" id="CHEBI:62830"/>
        <dbReference type="EC" id="5.1.3.13"/>
    </reaction>
</comment>
<dbReference type="EMBL" id="CP001287">
    <property type="protein sequence ID" value="ACK67302.1"/>
    <property type="molecule type" value="Genomic_DNA"/>
</dbReference>
<evidence type="ECO:0000256" key="1">
    <source>
        <dbReference type="PIRSR" id="PIRSR600888-1"/>
    </source>
</evidence>
<accession>B7JZ91</accession>
<evidence type="ECO:0000256" key="2">
    <source>
        <dbReference type="PIRSR" id="PIRSR600888-3"/>
    </source>
</evidence>
<dbReference type="KEGG" id="cyp:PCC8801_3332"/>
<dbReference type="SUPFAM" id="SSF51182">
    <property type="entry name" value="RmlC-like cupins"/>
    <property type="match status" value="1"/>
</dbReference>